<name>A0A810N4Z9_9ACTN</name>
<proteinExistence type="predicted"/>
<dbReference type="RefSeq" id="WP_212816933.1">
    <property type="nucleotide sequence ID" value="NZ_AP023359.1"/>
</dbReference>
<dbReference type="Proteomes" id="UP000680866">
    <property type="component" value="Chromosome"/>
</dbReference>
<evidence type="ECO:0008006" key="3">
    <source>
        <dbReference type="Google" id="ProtNLM"/>
    </source>
</evidence>
<evidence type="ECO:0000313" key="2">
    <source>
        <dbReference type="Proteomes" id="UP000680866"/>
    </source>
</evidence>
<dbReference type="AlphaFoldDB" id="A0A810N4Z9"/>
<reference evidence="1" key="1">
    <citation type="submission" date="2020-08" db="EMBL/GenBank/DDBJ databases">
        <title>Whole genome shotgun sequence of Polymorphospora rubra NBRC 101157.</title>
        <authorList>
            <person name="Komaki H."/>
            <person name="Tamura T."/>
        </authorList>
    </citation>
    <scope>NUCLEOTIDE SEQUENCE</scope>
    <source>
        <strain evidence="1">NBRC 101157</strain>
    </source>
</reference>
<keyword evidence="2" id="KW-1185">Reference proteome</keyword>
<organism evidence="1 2">
    <name type="scientific">Polymorphospora rubra</name>
    <dbReference type="NCBI Taxonomy" id="338584"/>
    <lineage>
        <taxon>Bacteria</taxon>
        <taxon>Bacillati</taxon>
        <taxon>Actinomycetota</taxon>
        <taxon>Actinomycetes</taxon>
        <taxon>Micromonosporales</taxon>
        <taxon>Micromonosporaceae</taxon>
        <taxon>Polymorphospora</taxon>
    </lineage>
</organism>
<dbReference type="KEGG" id="pry:Prubr_46450"/>
<dbReference type="EMBL" id="AP023359">
    <property type="protein sequence ID" value="BCJ67624.1"/>
    <property type="molecule type" value="Genomic_DNA"/>
</dbReference>
<sequence length="157" mass="16931">MIITVCTDDDLLVREAEKQSRQNPRVYGTTYRVFSQVIPRLGVDEDLFVSSHGAYDGTGWISPPQPVIGDKKKDLFLTAGDLYVNLEHLLPADYRGRIFVSACESADAGGPAAMSFVDRLATTLGAHGHGGIAVYGQRGSVGMRIPAPNDPGWIRAA</sequence>
<protein>
    <recommendedName>
        <fullName evidence="3">CHAT domain-containing protein</fullName>
    </recommendedName>
</protein>
<accession>A0A810N4Z9</accession>
<evidence type="ECO:0000313" key="1">
    <source>
        <dbReference type="EMBL" id="BCJ67624.1"/>
    </source>
</evidence>
<gene>
    <name evidence="1" type="ORF">Prubr_46450</name>
</gene>